<dbReference type="PROSITE" id="PS51318">
    <property type="entry name" value="TAT"/>
    <property type="match status" value="1"/>
</dbReference>
<dbReference type="InterPro" id="IPR015943">
    <property type="entry name" value="WD40/YVTN_repeat-like_dom_sf"/>
</dbReference>
<dbReference type="AlphaFoldDB" id="A0A2P8E954"/>
<feature type="region of interest" description="Disordered" evidence="1">
    <location>
        <begin position="39"/>
        <end position="69"/>
    </location>
</feature>
<accession>A0A2P8E954</accession>
<dbReference type="InterPro" id="IPR011047">
    <property type="entry name" value="Quinoprotein_ADH-like_sf"/>
</dbReference>
<dbReference type="Proteomes" id="UP000243528">
    <property type="component" value="Unassembled WGS sequence"/>
</dbReference>
<evidence type="ECO:0000256" key="1">
    <source>
        <dbReference type="SAM" id="MobiDB-lite"/>
    </source>
</evidence>
<dbReference type="SUPFAM" id="SSF50998">
    <property type="entry name" value="Quinoprotein alcohol dehydrogenase-like"/>
    <property type="match status" value="1"/>
</dbReference>
<evidence type="ECO:0000313" key="2">
    <source>
        <dbReference type="EMBL" id="PSL06009.1"/>
    </source>
</evidence>
<dbReference type="EMBL" id="PYGE01000003">
    <property type="protein sequence ID" value="PSL06009.1"/>
    <property type="molecule type" value="Genomic_DNA"/>
</dbReference>
<dbReference type="SUPFAM" id="SSF101898">
    <property type="entry name" value="NHL repeat"/>
    <property type="match status" value="1"/>
</dbReference>
<dbReference type="InterPro" id="IPR006311">
    <property type="entry name" value="TAT_signal"/>
</dbReference>
<protein>
    <submittedName>
        <fullName evidence="2">Outer membrane protein assembly factor BamB</fullName>
    </submittedName>
</protein>
<reference evidence="2 3" key="1">
    <citation type="submission" date="2018-03" db="EMBL/GenBank/DDBJ databases">
        <title>Genomic Encyclopedia of Archaeal and Bacterial Type Strains, Phase II (KMG-II): from individual species to whole genera.</title>
        <authorList>
            <person name="Goeker M."/>
        </authorList>
    </citation>
    <scope>NUCLEOTIDE SEQUENCE [LARGE SCALE GENOMIC DNA]</scope>
    <source>
        <strain evidence="2 3">DSM 45211</strain>
    </source>
</reference>
<keyword evidence="3" id="KW-1185">Reference proteome</keyword>
<sequence>MDKRLSRGITFVNMKSKPPEISRRTALTGLASTAAMAGLSSAARAAEPDEGSGASAAPDGSTPPSALDRRTDDITIENLGPAVLDFHVMSGTLVGETFYIGSRNLSPTRVAAFHVPTRTVTTTYMLGNGNFVQALAAHGTDVLYAGVTHAADTVNLYRIELTTGEVTGIASVPGLYIRDLSVAPDGVVYIVGRPRPHADGPPLYSYDPATGELTKLGIPAPDADQGSAVAATDTTVYFGCGSMLTAGTPTRVFAIDRGTGETTDITPPEIADDLQVATSGLELFDDILVLGTHAREAEGLPGHVAILDLPDGEWRVVPDYEGLVLRAFARRDNEVIVSSEYGRLDVIDLDTLAVRQLDTSNDQVGKAWGFGLLGDLLLGEMGSNVWTYDLKTGDGEVYDLAEVGAEGGPMLGMSIAVDTSRPEHEKIYVAATGWVARHDRSTGAVTKYHVPGEPKDMVVVGDTLYMGVYNNQGIWEYRPGQGPRQVAQLPEGQNRPQAIRWDDVNELVVVGVKSDPGGGSICFYDPDTQSVTAHVNPLGDRQPLRTVATGDGITYIGGSRGEVAAWDPVAGRESWRMTLPWRETSAGKIPKVTSLVVFGWKLFGTTERHFFVVDLRNRRGPELLYQTNLSAFTGSRTAEQPQLLIDRGIIYTVSARSVVRINPHDHSLELLIDDLGAEWYGRPRAAFGDDHGIFTLSGRDLVRIRDWAPRITRSNRNGT</sequence>
<dbReference type="Gene3D" id="2.130.10.10">
    <property type="entry name" value="YVTN repeat-like/Quinoprotein amine dehydrogenase"/>
    <property type="match status" value="2"/>
</dbReference>
<evidence type="ECO:0000313" key="3">
    <source>
        <dbReference type="Proteomes" id="UP000243528"/>
    </source>
</evidence>
<name>A0A2P8E954_9ACTN</name>
<comment type="caution">
    <text evidence="2">The sequence shown here is derived from an EMBL/GenBank/DDBJ whole genome shotgun (WGS) entry which is preliminary data.</text>
</comment>
<organism evidence="2 3">
    <name type="scientific">Haloactinopolyspora alba</name>
    <dbReference type="NCBI Taxonomy" id="648780"/>
    <lineage>
        <taxon>Bacteria</taxon>
        <taxon>Bacillati</taxon>
        <taxon>Actinomycetota</taxon>
        <taxon>Actinomycetes</taxon>
        <taxon>Jiangellales</taxon>
        <taxon>Jiangellaceae</taxon>
        <taxon>Haloactinopolyspora</taxon>
    </lineage>
</organism>
<proteinExistence type="predicted"/>
<gene>
    <name evidence="2" type="ORF">CLV30_103163</name>
</gene>